<reference evidence="1 2" key="1">
    <citation type="submission" date="2019-03" db="EMBL/GenBank/DDBJ databases">
        <title>Genomic Encyclopedia of Type Strains, Phase IV (KMG-IV): sequencing the most valuable type-strain genomes for metagenomic binning, comparative biology and taxonomic classification.</title>
        <authorList>
            <person name="Goeker M."/>
        </authorList>
    </citation>
    <scope>NUCLEOTIDE SEQUENCE [LARGE SCALE GENOMIC DNA]</scope>
    <source>
        <strain evidence="1 2">DSM 46831</strain>
    </source>
</reference>
<dbReference type="Proteomes" id="UP000294746">
    <property type="component" value="Unassembled WGS sequence"/>
</dbReference>
<organism evidence="1 2">
    <name type="scientific">Baia soyae</name>
    <dbReference type="NCBI Taxonomy" id="1544746"/>
    <lineage>
        <taxon>Bacteria</taxon>
        <taxon>Bacillati</taxon>
        <taxon>Bacillota</taxon>
        <taxon>Bacilli</taxon>
        <taxon>Bacillales</taxon>
        <taxon>Thermoactinomycetaceae</taxon>
        <taxon>Baia</taxon>
    </lineage>
</organism>
<dbReference type="AlphaFoldDB" id="A0A4R2RK68"/>
<accession>A0A4R2RK68</accession>
<evidence type="ECO:0000313" key="2">
    <source>
        <dbReference type="Proteomes" id="UP000294746"/>
    </source>
</evidence>
<comment type="caution">
    <text evidence="1">The sequence shown here is derived from an EMBL/GenBank/DDBJ whole genome shotgun (WGS) entry which is preliminary data.</text>
</comment>
<proteinExistence type="predicted"/>
<gene>
    <name evidence="1" type="ORF">EDD57_14110</name>
</gene>
<evidence type="ECO:0000313" key="1">
    <source>
        <dbReference type="EMBL" id="TCP64282.1"/>
    </source>
</evidence>
<dbReference type="RefSeq" id="WP_165873793.1">
    <property type="nucleotide sequence ID" value="NZ_SLXV01000041.1"/>
</dbReference>
<protein>
    <submittedName>
        <fullName evidence="1">Uncharacterized protein</fullName>
    </submittedName>
</protein>
<name>A0A4R2RK68_9BACL</name>
<dbReference type="EMBL" id="SLXV01000041">
    <property type="protein sequence ID" value="TCP64282.1"/>
    <property type="molecule type" value="Genomic_DNA"/>
</dbReference>
<sequence>MKRTAQLATTGVKSGAAVALQVGAFVAGSTQHYIFGNLSTAGLFHLSSY</sequence>
<keyword evidence="2" id="KW-1185">Reference proteome</keyword>